<accession>A0A7C1HCX2</accession>
<protein>
    <submittedName>
        <fullName evidence="1">Uncharacterized protein</fullName>
    </submittedName>
</protein>
<organism evidence="1">
    <name type="scientific">candidate division WWE3 bacterium</name>
    <dbReference type="NCBI Taxonomy" id="2053526"/>
    <lineage>
        <taxon>Bacteria</taxon>
        <taxon>Katanobacteria</taxon>
    </lineage>
</organism>
<dbReference type="EMBL" id="DSDM01000054">
    <property type="protein sequence ID" value="HDQ88694.1"/>
    <property type="molecule type" value="Genomic_DNA"/>
</dbReference>
<dbReference type="Proteomes" id="UP000886066">
    <property type="component" value="Unassembled WGS sequence"/>
</dbReference>
<dbReference type="AlphaFoldDB" id="A0A7C1HCX2"/>
<reference evidence="1" key="1">
    <citation type="journal article" date="2020" name="mSystems">
        <title>Genome- and Community-Level Interaction Insights into Carbon Utilization and Element Cycling Functions of Hydrothermarchaeota in Hydrothermal Sediment.</title>
        <authorList>
            <person name="Zhou Z."/>
            <person name="Liu Y."/>
            <person name="Xu W."/>
            <person name="Pan J."/>
            <person name="Luo Z.H."/>
            <person name="Li M."/>
        </authorList>
    </citation>
    <scope>NUCLEOTIDE SEQUENCE [LARGE SCALE GENOMIC DNA]</scope>
    <source>
        <strain evidence="1">SpSt-1219</strain>
    </source>
</reference>
<comment type="caution">
    <text evidence="1">The sequence shown here is derived from an EMBL/GenBank/DDBJ whole genome shotgun (WGS) entry which is preliminary data.</text>
</comment>
<sequence>MAWPGGPYTNYVRIYVPNGAKLTGARLAKNGFELQDIFGEVSTSVELGKTVLSTSFVLQPQESLRLELSYDLPAELSLEKEVKDYALYWQKQAGTKGDLFRFNFRGPFGTEITTYKPAELGKEKNLAVLEGVLDWDWDIGLSLK</sequence>
<gene>
    <name evidence="1" type="ORF">ENN92_00920</name>
</gene>
<evidence type="ECO:0000313" key="1">
    <source>
        <dbReference type="EMBL" id="HDQ88694.1"/>
    </source>
</evidence>
<name>A0A7C1HCX2_UNCKA</name>
<proteinExistence type="predicted"/>